<feature type="signal peptide" evidence="3">
    <location>
        <begin position="1"/>
        <end position="18"/>
    </location>
</feature>
<evidence type="ECO:0000313" key="7">
    <source>
        <dbReference type="Proteomes" id="UP000243217"/>
    </source>
</evidence>
<dbReference type="Gene3D" id="2.40.10.10">
    <property type="entry name" value="Trypsin-like serine proteases"/>
    <property type="match status" value="2"/>
</dbReference>
<name>A0A0A7CLU3_9STRA</name>
<feature type="domain" description="Ricin B lectin" evidence="4">
    <location>
        <begin position="426"/>
        <end position="550"/>
    </location>
</feature>
<reference evidence="5 7" key="1">
    <citation type="journal article" date="2014" name="Genome Biol. Evol.">
        <title>The secreted proteins of Achlya hypogyna and Thraustotheca clavata identify the ancestral oomycete secretome and reveal gene acquisitions by horizontal gene transfer.</title>
        <authorList>
            <person name="Misner I."/>
            <person name="Blouin N."/>
            <person name="Leonard G."/>
            <person name="Richards T.A."/>
            <person name="Lane C.E."/>
        </authorList>
    </citation>
    <scope>NUCLEOTIDE SEQUENCE</scope>
    <source>
        <strain evidence="5 7">ATCC 34112</strain>
    </source>
</reference>
<sequence length="679" mass="74063">MQFKLIAGIVAFIASVRATPQPVEVGHSISIALHSDGSAPFHETIDSPGASYISVHFTTLSLPANSTFEVACRDGLKKLTYTTTQNDFYTESMPCSTVELKYSSSSYSKHDKNIIEIDQYVSGINGLPSSGVQETICSISDESRPAICFNKTEPSKFAASRSVARLLITGKVLCTGWLFGSEGHLITNSHCINSETRAKNTQVEFNALCPSCKDPQNKVESGCPGDIVATSTKLIAWDELNDFALVQLDNLKPNANLQQYAYLQARDAPVQVDEPIWTSHHAAGWPKRLTLTNNGDIPKVLTLDKQSCMDNFRNTKDTIGHFLDTQGGSSGAPIMSTNDNTVIALHNCGLCDNTGNSNGGIKMSNIIKFLKDKNVLPKDSVAPSNSPAPTTDSPTSSPTTAPSSVPSVTPTPVPTTSLPAPTTSIAPTSTPKSDYIGLCTFENQGVYEWYGLIYADKIDSSPNAQFQYDAASGAIAVHHQCLDAYSDSNGFHLHTWPCDANNKNQRWIIESNRVRHLTHNICISTTRSSPKLLTVATCNSQDTRQIISTKCTGPVKSYIKLRLAGTSTFLSEWNSGLYANGEVHNLNELFEINSSTQQIKVASNGQCLDAYQVNDRSYSLHTYSCDENNSNQKWIIAHGTIKHAHHPNLCLDVDANSHKAQVWTCFESNSNQLFEFVDN</sequence>
<evidence type="ECO:0000256" key="1">
    <source>
        <dbReference type="ARBA" id="ARBA00023026"/>
    </source>
</evidence>
<dbReference type="Pfam" id="PF13365">
    <property type="entry name" value="Trypsin_2"/>
    <property type="match status" value="1"/>
</dbReference>
<dbReference type="SUPFAM" id="SSF50370">
    <property type="entry name" value="Ricin B-like lectins"/>
    <property type="match status" value="2"/>
</dbReference>
<dbReference type="EMBL" id="JNBS01000355">
    <property type="protein sequence ID" value="OQS06336.1"/>
    <property type="molecule type" value="Genomic_DNA"/>
</dbReference>
<dbReference type="Pfam" id="PF00652">
    <property type="entry name" value="Ricin_B_lectin"/>
    <property type="match status" value="2"/>
</dbReference>
<proteinExistence type="predicted"/>
<feature type="compositionally biased region" description="Low complexity" evidence="2">
    <location>
        <begin position="382"/>
        <end position="426"/>
    </location>
</feature>
<dbReference type="InterPro" id="IPR000772">
    <property type="entry name" value="Ricin_B_lectin"/>
</dbReference>
<protein>
    <submittedName>
        <fullName evidence="5">Secreted protein</fullName>
    </submittedName>
</protein>
<keyword evidence="1" id="KW-0843">Virulence</keyword>
<keyword evidence="7" id="KW-1185">Reference proteome</keyword>
<dbReference type="SUPFAM" id="SSF50494">
    <property type="entry name" value="Trypsin-like serine proteases"/>
    <property type="match status" value="1"/>
</dbReference>
<evidence type="ECO:0000259" key="4">
    <source>
        <dbReference type="SMART" id="SM00458"/>
    </source>
</evidence>
<feature type="chain" id="PRO_5002036930" evidence="3">
    <location>
        <begin position="19"/>
        <end position="679"/>
    </location>
</feature>
<dbReference type="STRING" id="74557.A0A0A7CLU3"/>
<dbReference type="SMART" id="SM00458">
    <property type="entry name" value="RICIN"/>
    <property type="match status" value="2"/>
</dbReference>
<dbReference type="AlphaFoldDB" id="A0A0A7CLU3"/>
<dbReference type="PROSITE" id="PS50231">
    <property type="entry name" value="RICIN_B_LECTIN"/>
    <property type="match status" value="2"/>
</dbReference>
<organism evidence="5">
    <name type="scientific">Thraustotheca clavata</name>
    <dbReference type="NCBI Taxonomy" id="74557"/>
    <lineage>
        <taxon>Eukaryota</taxon>
        <taxon>Sar</taxon>
        <taxon>Stramenopiles</taxon>
        <taxon>Oomycota</taxon>
        <taxon>Saprolegniomycetes</taxon>
        <taxon>Saprolegniales</taxon>
        <taxon>Achlyaceae</taxon>
        <taxon>Thraustotheca</taxon>
    </lineage>
</organism>
<keyword evidence="3" id="KW-0732">Signal</keyword>
<evidence type="ECO:0000313" key="5">
    <source>
        <dbReference type="EMBL" id="AIG55428.1"/>
    </source>
</evidence>
<dbReference type="EMBL" id="KM037967">
    <property type="protein sequence ID" value="AIG55428.1"/>
    <property type="molecule type" value="Genomic_DNA"/>
</dbReference>
<dbReference type="Gene3D" id="2.80.10.50">
    <property type="match status" value="2"/>
</dbReference>
<dbReference type="InterPro" id="IPR009003">
    <property type="entry name" value="Peptidase_S1_PA"/>
</dbReference>
<evidence type="ECO:0000256" key="2">
    <source>
        <dbReference type="SAM" id="MobiDB-lite"/>
    </source>
</evidence>
<dbReference type="PANTHER" id="PTHR36234">
    <property type="entry name" value="LYSYL ENDOPEPTIDASE"/>
    <property type="match status" value="1"/>
</dbReference>
<dbReference type="InterPro" id="IPR035992">
    <property type="entry name" value="Ricin_B-like_lectins"/>
</dbReference>
<dbReference type="OrthoDB" id="73251at2759"/>
<evidence type="ECO:0000313" key="6">
    <source>
        <dbReference type="EMBL" id="OQS06336.1"/>
    </source>
</evidence>
<dbReference type="PANTHER" id="PTHR36234:SF5">
    <property type="entry name" value="LYSYL ENDOPEPTIDASE"/>
    <property type="match status" value="1"/>
</dbReference>
<feature type="domain" description="Ricin B lectin" evidence="4">
    <location>
        <begin position="556"/>
        <end position="677"/>
    </location>
</feature>
<gene>
    <name evidence="6" type="ORF">THRCLA_01623</name>
</gene>
<accession>A0A0A7CLU3</accession>
<dbReference type="Proteomes" id="UP000243217">
    <property type="component" value="Unassembled WGS sequence"/>
</dbReference>
<dbReference type="InterPro" id="IPR043504">
    <property type="entry name" value="Peptidase_S1_PA_chymotrypsin"/>
</dbReference>
<feature type="region of interest" description="Disordered" evidence="2">
    <location>
        <begin position="378"/>
        <end position="426"/>
    </location>
</feature>
<evidence type="ECO:0000256" key="3">
    <source>
        <dbReference type="SAM" id="SignalP"/>
    </source>
</evidence>